<protein>
    <submittedName>
        <fullName evidence="1">Uncharacterized protein</fullName>
    </submittedName>
</protein>
<evidence type="ECO:0000313" key="1">
    <source>
        <dbReference type="Ensembl" id="ENSPSTP00000006167.1"/>
    </source>
</evidence>
<proteinExistence type="predicted"/>
<reference evidence="1" key="1">
    <citation type="submission" date="2025-08" db="UniProtKB">
        <authorList>
            <consortium name="Ensembl"/>
        </authorList>
    </citation>
    <scope>IDENTIFICATION</scope>
</reference>
<reference evidence="1" key="2">
    <citation type="submission" date="2025-09" db="UniProtKB">
        <authorList>
            <consortium name="Ensembl"/>
        </authorList>
    </citation>
    <scope>IDENTIFICATION</scope>
</reference>
<dbReference type="AlphaFoldDB" id="A0A8C9EX46"/>
<dbReference type="Ensembl" id="ENSPSTT00000006469.1">
    <property type="protein sequence ID" value="ENSPSTP00000006167.1"/>
    <property type="gene ID" value="ENSPSTG00000004365.1"/>
</dbReference>
<sequence>QILLSIGPMADCSCSTKGIRSTTKMTKEQLRIEAAGKAIQPPHVISWTLSCCFLFSRSVSLQRRKFSSVSSALRLTVILSQLFHTSKPIKATRRPRG</sequence>
<name>A0A8C9EX46_PAVCR</name>
<organism evidence="1 2">
    <name type="scientific">Pavo cristatus</name>
    <name type="common">Indian peafowl</name>
    <name type="synonym">Blue peafowl</name>
    <dbReference type="NCBI Taxonomy" id="9049"/>
    <lineage>
        <taxon>Eukaryota</taxon>
        <taxon>Metazoa</taxon>
        <taxon>Chordata</taxon>
        <taxon>Craniata</taxon>
        <taxon>Vertebrata</taxon>
        <taxon>Euteleostomi</taxon>
        <taxon>Archelosauria</taxon>
        <taxon>Archosauria</taxon>
        <taxon>Dinosauria</taxon>
        <taxon>Saurischia</taxon>
        <taxon>Theropoda</taxon>
        <taxon>Coelurosauria</taxon>
        <taxon>Aves</taxon>
        <taxon>Neognathae</taxon>
        <taxon>Galloanserae</taxon>
        <taxon>Galliformes</taxon>
        <taxon>Phasianidae</taxon>
        <taxon>Phasianinae</taxon>
        <taxon>Pavo</taxon>
    </lineage>
</organism>
<accession>A0A8C9EX46</accession>
<dbReference type="Proteomes" id="UP000694428">
    <property type="component" value="Unplaced"/>
</dbReference>
<evidence type="ECO:0000313" key="2">
    <source>
        <dbReference type="Proteomes" id="UP000694428"/>
    </source>
</evidence>
<keyword evidence="2" id="KW-1185">Reference proteome</keyword>